<evidence type="ECO:0000259" key="6">
    <source>
        <dbReference type="PROSITE" id="PS51469"/>
    </source>
</evidence>
<sequence>ELKDQHTHVKQRVAALEDQSATVMYTKHANSSQICSTELLHFLKWFCIRDGAMAKWLHENVPQNEPRMVKEVVKNCSPLLADRMPDFALESQGASVVSTRCSETYRTRSACVSFLGVPLWYPSENPRTVIQGQAVQAGKCWAFYGAQGTLVIALSHPAHITHVTLEHLPVSNAPTGRIDSAPKAFSVYVKDGTWLGTFTYDQHGGAIQTFQLAIYYFVELRVLSNWGHLEYTCVYRFRVHGHMASSSK</sequence>
<dbReference type="Ensembl" id="ENSOMYT00000008926.2">
    <property type="protein sequence ID" value="ENSOMYP00000008030.1"/>
    <property type="gene ID" value="ENSOMYG00000004120.2"/>
</dbReference>
<proteinExistence type="predicted"/>
<evidence type="ECO:0000313" key="7">
    <source>
        <dbReference type="Ensembl" id="ENSOMYP00000008030.1"/>
    </source>
</evidence>
<dbReference type="FunFam" id="2.60.120.260:FF:000009">
    <property type="entry name" value="SUN domain-containing protein 1 isoform X1"/>
    <property type="match status" value="1"/>
</dbReference>
<dbReference type="GO" id="GO:0043495">
    <property type="term" value="F:protein-membrane adaptor activity"/>
    <property type="evidence" value="ECO:0007669"/>
    <property type="project" value="TreeGrafter"/>
</dbReference>
<comment type="subcellular location">
    <subcellularLocation>
        <location evidence="5">Nucleus inner membrane</location>
        <topology evidence="5">Single-pass type II membrane protein</topology>
    </subcellularLocation>
</comment>
<keyword evidence="4" id="KW-0472">Membrane</keyword>
<name>A0A8C7NIB5_ONCMY</name>
<evidence type="ECO:0000256" key="1">
    <source>
        <dbReference type="ARBA" id="ARBA00022692"/>
    </source>
</evidence>
<reference evidence="7" key="2">
    <citation type="submission" date="2025-08" db="UniProtKB">
        <authorList>
            <consortium name="Ensembl"/>
        </authorList>
    </citation>
    <scope>IDENTIFICATION</scope>
</reference>
<dbReference type="GeneTree" id="ENSGT00940000160024"/>
<keyword evidence="1" id="KW-0812">Transmembrane</keyword>
<dbReference type="PANTHER" id="PTHR12911">
    <property type="entry name" value="SAD1/UNC-84-LIKE PROTEIN-RELATED"/>
    <property type="match status" value="1"/>
</dbReference>
<reference evidence="7" key="1">
    <citation type="submission" date="2020-07" db="EMBL/GenBank/DDBJ databases">
        <title>A long reads based de novo assembly of the rainbow trout Arlee double haploid line genome.</title>
        <authorList>
            <person name="Gao G."/>
            <person name="Palti Y."/>
        </authorList>
    </citation>
    <scope>NUCLEOTIDE SEQUENCE [LARGE SCALE GENOMIC DNA]</scope>
</reference>
<dbReference type="PANTHER" id="PTHR12911:SF22">
    <property type="entry name" value="SUN DOMAIN-CONTAINING PROTEIN 2"/>
    <property type="match status" value="1"/>
</dbReference>
<dbReference type="InterPro" id="IPR012919">
    <property type="entry name" value="SUN_dom"/>
</dbReference>
<accession>A0A8C7NIB5</accession>
<dbReference type="AlphaFoldDB" id="A0A8C7NIB5"/>
<dbReference type="PROSITE" id="PS51469">
    <property type="entry name" value="SUN"/>
    <property type="match status" value="1"/>
</dbReference>
<evidence type="ECO:0000256" key="3">
    <source>
        <dbReference type="ARBA" id="ARBA00023054"/>
    </source>
</evidence>
<dbReference type="Proteomes" id="UP000694395">
    <property type="component" value="Chromosome 1"/>
</dbReference>
<dbReference type="GO" id="GO:0005637">
    <property type="term" value="C:nuclear inner membrane"/>
    <property type="evidence" value="ECO:0007669"/>
    <property type="project" value="UniProtKB-SubCell"/>
</dbReference>
<dbReference type="InterPro" id="IPR045119">
    <property type="entry name" value="SUN1-5"/>
</dbReference>
<keyword evidence="2" id="KW-1133">Transmembrane helix</keyword>
<evidence type="ECO:0000256" key="2">
    <source>
        <dbReference type="ARBA" id="ARBA00022989"/>
    </source>
</evidence>
<reference evidence="7" key="3">
    <citation type="submission" date="2025-09" db="UniProtKB">
        <authorList>
            <consortium name="Ensembl"/>
        </authorList>
    </citation>
    <scope>IDENTIFICATION</scope>
</reference>
<evidence type="ECO:0000313" key="8">
    <source>
        <dbReference type="Proteomes" id="UP000694395"/>
    </source>
</evidence>
<evidence type="ECO:0000256" key="5">
    <source>
        <dbReference type="ARBA" id="ARBA00037816"/>
    </source>
</evidence>
<feature type="domain" description="SUN" evidence="6">
    <location>
        <begin position="93"/>
        <end position="244"/>
    </location>
</feature>
<keyword evidence="8" id="KW-1185">Reference proteome</keyword>
<dbReference type="GO" id="GO:0034993">
    <property type="term" value="C:meiotic nuclear membrane microtubule tethering complex"/>
    <property type="evidence" value="ECO:0007669"/>
    <property type="project" value="TreeGrafter"/>
</dbReference>
<dbReference type="Gene3D" id="2.60.120.260">
    <property type="entry name" value="Galactose-binding domain-like"/>
    <property type="match status" value="1"/>
</dbReference>
<evidence type="ECO:0000256" key="4">
    <source>
        <dbReference type="ARBA" id="ARBA00023136"/>
    </source>
</evidence>
<keyword evidence="3" id="KW-0175">Coiled coil</keyword>
<dbReference type="Pfam" id="PF07738">
    <property type="entry name" value="Sad1_UNC"/>
    <property type="match status" value="1"/>
</dbReference>
<organism evidence="7 8">
    <name type="scientific">Oncorhynchus mykiss</name>
    <name type="common">Rainbow trout</name>
    <name type="synonym">Salmo gairdneri</name>
    <dbReference type="NCBI Taxonomy" id="8022"/>
    <lineage>
        <taxon>Eukaryota</taxon>
        <taxon>Metazoa</taxon>
        <taxon>Chordata</taxon>
        <taxon>Craniata</taxon>
        <taxon>Vertebrata</taxon>
        <taxon>Euteleostomi</taxon>
        <taxon>Actinopterygii</taxon>
        <taxon>Neopterygii</taxon>
        <taxon>Teleostei</taxon>
        <taxon>Protacanthopterygii</taxon>
        <taxon>Salmoniformes</taxon>
        <taxon>Salmonidae</taxon>
        <taxon>Salmoninae</taxon>
        <taxon>Oncorhynchus</taxon>
    </lineage>
</organism>
<protein>
    <recommendedName>
        <fullName evidence="6">SUN domain-containing protein</fullName>
    </recommendedName>
</protein>